<dbReference type="Proteomes" id="UP000266426">
    <property type="component" value="Unassembled WGS sequence"/>
</dbReference>
<evidence type="ECO:0000313" key="1">
    <source>
        <dbReference type="EMBL" id="RJP60112.1"/>
    </source>
</evidence>
<sequence length="92" mass="10814">MGFFHKTLKDAKKLFNIDRQRAIKILREHEADTRKLRSAIDIGLLDYYDGLGGVCEALEKNDIEQANMWIEGQRKSLRNLKRQLEKLKRAIE</sequence>
<name>A0A3A4R575_9BACT</name>
<gene>
    <name evidence="1" type="ORF">C4541_04920</name>
</gene>
<reference evidence="1 2" key="1">
    <citation type="journal article" date="2017" name="ISME J.">
        <title>Energy and carbon metabolisms in a deep terrestrial subsurface fluid microbial community.</title>
        <authorList>
            <person name="Momper L."/>
            <person name="Jungbluth S.P."/>
            <person name="Lee M.D."/>
            <person name="Amend J.P."/>
        </authorList>
    </citation>
    <scope>NUCLEOTIDE SEQUENCE [LARGE SCALE GENOMIC DNA]</scope>
    <source>
        <strain evidence="1">SURF_26</strain>
    </source>
</reference>
<accession>A0A3A4R575</accession>
<comment type="caution">
    <text evidence="1">The sequence shown here is derived from an EMBL/GenBank/DDBJ whole genome shotgun (WGS) entry which is preliminary data.</text>
</comment>
<proteinExistence type="predicted"/>
<dbReference type="AlphaFoldDB" id="A0A3A4R575"/>
<dbReference type="EMBL" id="QZJZ01000035">
    <property type="protein sequence ID" value="RJP60112.1"/>
    <property type="molecule type" value="Genomic_DNA"/>
</dbReference>
<evidence type="ECO:0000313" key="2">
    <source>
        <dbReference type="Proteomes" id="UP000266426"/>
    </source>
</evidence>
<protein>
    <submittedName>
        <fullName evidence="1">Uncharacterized protein</fullName>
    </submittedName>
</protein>
<organism evidence="1 2">
    <name type="scientific">Candidatus Auribacter fodinae</name>
    <dbReference type="NCBI Taxonomy" id="2093366"/>
    <lineage>
        <taxon>Bacteria</taxon>
        <taxon>Pseudomonadati</taxon>
        <taxon>Candidatus Auribacterota</taxon>
        <taxon>Candidatus Auribacteria</taxon>
        <taxon>Candidatus Auribacterales</taxon>
        <taxon>Candidatus Auribacteraceae</taxon>
        <taxon>Candidatus Auribacter</taxon>
    </lineage>
</organism>